<feature type="transmembrane region" description="Helical" evidence="2">
    <location>
        <begin position="6"/>
        <end position="26"/>
    </location>
</feature>
<evidence type="ECO:0000256" key="1">
    <source>
        <dbReference type="SAM" id="MobiDB-lite"/>
    </source>
</evidence>
<evidence type="ECO:0000313" key="4">
    <source>
        <dbReference type="Proteomes" id="UP000198888"/>
    </source>
</evidence>
<dbReference type="GeneID" id="35001533"/>
<keyword evidence="4" id="KW-1185">Reference proteome</keyword>
<protein>
    <submittedName>
        <fullName evidence="3">Uncharacterized protein</fullName>
    </submittedName>
</protein>
<evidence type="ECO:0000313" key="3">
    <source>
        <dbReference type="EMBL" id="SEI99347.1"/>
    </source>
</evidence>
<dbReference type="EMBL" id="FNYR01000015">
    <property type="protein sequence ID" value="SEI99347.1"/>
    <property type="molecule type" value="Genomic_DNA"/>
</dbReference>
<dbReference type="AlphaFoldDB" id="A0A1H6VC13"/>
<accession>A0A2H4PZG0</accession>
<reference evidence="3 4" key="1">
    <citation type="submission" date="2016-10" db="EMBL/GenBank/DDBJ databases">
        <authorList>
            <person name="de Groot N.N."/>
        </authorList>
    </citation>
    <scope>NUCLEOTIDE SEQUENCE [LARGE SCALE GENOMIC DNA]</scope>
    <source>
        <strain evidence="3 4">DSM 22187</strain>
    </source>
</reference>
<gene>
    <name evidence="3" type="ORF">SAMN05444271_11528</name>
</gene>
<dbReference type="RefSeq" id="WP_089672852.1">
    <property type="nucleotide sequence ID" value="NZ_CP024845.1"/>
</dbReference>
<dbReference type="Proteomes" id="UP000198888">
    <property type="component" value="Unassembled WGS sequence"/>
</dbReference>
<keyword evidence="2" id="KW-1133">Transmembrane helix</keyword>
<name>A0A1H6VC13_9EURY</name>
<organism evidence="3 4">
    <name type="scientific">Halohasta litchfieldiae</name>
    <dbReference type="NCBI Taxonomy" id="1073996"/>
    <lineage>
        <taxon>Archaea</taxon>
        <taxon>Methanobacteriati</taxon>
        <taxon>Methanobacteriota</taxon>
        <taxon>Stenosarchaea group</taxon>
        <taxon>Halobacteria</taxon>
        <taxon>Halobacteriales</taxon>
        <taxon>Haloferacaceae</taxon>
        <taxon>Halohasta</taxon>
    </lineage>
</organism>
<keyword evidence="2" id="KW-0812">Transmembrane</keyword>
<accession>A0A1H6VC13</accession>
<evidence type="ECO:0000256" key="2">
    <source>
        <dbReference type="SAM" id="Phobius"/>
    </source>
</evidence>
<keyword evidence="2" id="KW-0472">Membrane</keyword>
<proteinExistence type="predicted"/>
<sequence>MIDPLSLTVGVVIGAIVGIGGSIWFVKRKLQKMQDNMFGGMGGMMQDPPTQQDQPDMEAVMGDMMDMMENQEADEGGLDADDLEVDDEDVDWKT</sequence>
<feature type="region of interest" description="Disordered" evidence="1">
    <location>
        <begin position="70"/>
        <end position="94"/>
    </location>
</feature>
<dbReference type="KEGG" id="hae:halTADL_0717"/>